<comment type="caution">
    <text evidence="2">The sequence shown here is derived from an EMBL/GenBank/DDBJ whole genome shotgun (WGS) entry which is preliminary data.</text>
</comment>
<dbReference type="AlphaFoldDB" id="A0A3S1C2S4"/>
<evidence type="ECO:0000313" key="2">
    <source>
        <dbReference type="EMBL" id="RUS95653.1"/>
    </source>
</evidence>
<dbReference type="NCBIfam" id="TIGR00481">
    <property type="entry name" value="YbhB/YbcL family Raf kinase inhibitor-like protein"/>
    <property type="match status" value="1"/>
</dbReference>
<feature type="chain" id="PRO_5018624260" description="YbhB/YbcL family Raf kinase inhibitor-like protein" evidence="1">
    <location>
        <begin position="29"/>
        <end position="191"/>
    </location>
</feature>
<name>A0A3S1C2S4_ANAVA</name>
<evidence type="ECO:0000256" key="1">
    <source>
        <dbReference type="SAM" id="SignalP"/>
    </source>
</evidence>
<evidence type="ECO:0000313" key="3">
    <source>
        <dbReference type="Proteomes" id="UP000276103"/>
    </source>
</evidence>
<dbReference type="Pfam" id="PF01161">
    <property type="entry name" value="PBP"/>
    <property type="match status" value="1"/>
</dbReference>
<accession>A0A3S1C2S4</accession>
<dbReference type="SUPFAM" id="SSF49777">
    <property type="entry name" value="PEBP-like"/>
    <property type="match status" value="1"/>
</dbReference>
<feature type="signal peptide" evidence="1">
    <location>
        <begin position="1"/>
        <end position="28"/>
    </location>
</feature>
<keyword evidence="1" id="KW-0732">Signal</keyword>
<dbReference type="Gene3D" id="3.90.280.10">
    <property type="entry name" value="PEBP-like"/>
    <property type="match status" value="1"/>
</dbReference>
<dbReference type="CDD" id="cd00865">
    <property type="entry name" value="PEBP_bact_arch"/>
    <property type="match status" value="1"/>
</dbReference>
<keyword evidence="3" id="KW-1185">Reference proteome</keyword>
<proteinExistence type="predicted"/>
<evidence type="ECO:0008006" key="4">
    <source>
        <dbReference type="Google" id="ProtNLM"/>
    </source>
</evidence>
<sequence>MTKRRVFISQSFAIFSLLGLSLISCSSAGNRSQSQQEAKTMKLASSAFTNNGLIPAQYTCDGANISPPLNWDEVPPGTQSLVLIVDDPDAPEQTFVHWVVYDIPPTIRQLAEKNPADKTLTNGAVQGANDFGSFGYGGPCPPSGTHRYFFQIYALDKKLSLAAGASKSQIITAMADHILAKAELIGRYKRL</sequence>
<dbReference type="InterPro" id="IPR008914">
    <property type="entry name" value="PEBP"/>
</dbReference>
<reference evidence="2 3" key="1">
    <citation type="journal article" date="2019" name="Genome Biol. Evol.">
        <title>Day and night: Metabolic profiles and evolutionary relationships of six axenic non-marine cyanobacteria.</title>
        <authorList>
            <person name="Will S.E."/>
            <person name="Henke P."/>
            <person name="Boedeker C."/>
            <person name="Huang S."/>
            <person name="Brinkmann H."/>
            <person name="Rohde M."/>
            <person name="Jarek M."/>
            <person name="Friedl T."/>
            <person name="Seufert S."/>
            <person name="Schumacher M."/>
            <person name="Overmann J."/>
            <person name="Neumann-Schaal M."/>
            <person name="Petersen J."/>
        </authorList>
    </citation>
    <scope>NUCLEOTIDE SEQUENCE [LARGE SCALE GENOMIC DNA]</scope>
    <source>
        <strain evidence="2 3">SAG 1403-4b</strain>
    </source>
</reference>
<organism evidence="2 3">
    <name type="scientific">Trichormus variabilis SAG 1403-4b</name>
    <dbReference type="NCBI Taxonomy" id="447716"/>
    <lineage>
        <taxon>Bacteria</taxon>
        <taxon>Bacillati</taxon>
        <taxon>Cyanobacteriota</taxon>
        <taxon>Cyanophyceae</taxon>
        <taxon>Nostocales</taxon>
        <taxon>Nostocaceae</taxon>
        <taxon>Trichormus</taxon>
    </lineage>
</organism>
<dbReference type="Proteomes" id="UP000276103">
    <property type="component" value="Unassembled WGS sequence"/>
</dbReference>
<dbReference type="InterPro" id="IPR036610">
    <property type="entry name" value="PEBP-like_sf"/>
</dbReference>
<dbReference type="EMBL" id="RSCM01000009">
    <property type="protein sequence ID" value="RUS95653.1"/>
    <property type="molecule type" value="Genomic_DNA"/>
</dbReference>
<dbReference type="RefSeq" id="WP_127054750.1">
    <property type="nucleotide sequence ID" value="NZ_RSCM01000009.1"/>
</dbReference>
<gene>
    <name evidence="2" type="ORF">DSM107003_28290</name>
</gene>
<protein>
    <recommendedName>
        <fullName evidence="4">YbhB/YbcL family Raf kinase inhibitor-like protein</fullName>
    </recommendedName>
</protein>
<dbReference type="PANTHER" id="PTHR30289">
    <property type="entry name" value="UNCHARACTERIZED PROTEIN YBCL-RELATED"/>
    <property type="match status" value="1"/>
</dbReference>
<dbReference type="PROSITE" id="PS51257">
    <property type="entry name" value="PROKAR_LIPOPROTEIN"/>
    <property type="match status" value="1"/>
</dbReference>
<dbReference type="PANTHER" id="PTHR30289:SF1">
    <property type="entry name" value="PEBP (PHOSPHATIDYLETHANOLAMINE-BINDING PROTEIN) FAMILY PROTEIN"/>
    <property type="match status" value="1"/>
</dbReference>
<dbReference type="OrthoDB" id="9797506at2"/>
<dbReference type="InterPro" id="IPR005247">
    <property type="entry name" value="YbhB_YbcL/LppC-like"/>
</dbReference>